<evidence type="ECO:0000313" key="1">
    <source>
        <dbReference type="EMBL" id="QMW06880.1"/>
    </source>
</evidence>
<gene>
    <name evidence="1" type="ORF">H3H32_07995</name>
</gene>
<name>A0A7G5H6Y8_9BACT</name>
<dbReference type="Gene3D" id="2.160.20.120">
    <property type="match status" value="1"/>
</dbReference>
<organism evidence="1 2">
    <name type="scientific">Spirosoma foliorum</name>
    <dbReference type="NCBI Taxonomy" id="2710596"/>
    <lineage>
        <taxon>Bacteria</taxon>
        <taxon>Pseudomonadati</taxon>
        <taxon>Bacteroidota</taxon>
        <taxon>Cytophagia</taxon>
        <taxon>Cytophagales</taxon>
        <taxon>Cytophagaceae</taxon>
        <taxon>Spirosoma</taxon>
    </lineage>
</organism>
<accession>A0A7G5H6Y8</accession>
<evidence type="ECO:0000313" key="2">
    <source>
        <dbReference type="Proteomes" id="UP000515369"/>
    </source>
</evidence>
<reference evidence="1 2" key="1">
    <citation type="submission" date="2020-07" db="EMBL/GenBank/DDBJ databases">
        <title>Spirosoma foliorum sp. nov., isolated from the leaves on the Nejang mountain Korea, Republic of.</title>
        <authorList>
            <person name="Ho H."/>
            <person name="Lee Y.-J."/>
            <person name="Nurcahyanto D.-A."/>
            <person name="Kim S.-G."/>
        </authorList>
    </citation>
    <scope>NUCLEOTIDE SEQUENCE [LARGE SCALE GENOMIC DNA]</scope>
    <source>
        <strain evidence="1 2">PL0136</strain>
    </source>
</reference>
<keyword evidence="2" id="KW-1185">Reference proteome</keyword>
<dbReference type="RefSeq" id="WP_182464273.1">
    <property type="nucleotide sequence ID" value="NZ_CP059732.1"/>
</dbReference>
<sequence>MTLQGSVKTINLSNLANGTVHAEKLITQKADVIFRANGSVRVNAKDVNSVNTGRGSVVKVVDSAQKNNK</sequence>
<dbReference type="Proteomes" id="UP000515369">
    <property type="component" value="Chromosome"/>
</dbReference>
<protein>
    <submittedName>
        <fullName evidence="1">Uncharacterized protein</fullName>
    </submittedName>
</protein>
<dbReference type="AlphaFoldDB" id="A0A7G5H6Y8"/>
<dbReference type="KEGG" id="sfol:H3H32_07995"/>
<dbReference type="EMBL" id="CP059732">
    <property type="protein sequence ID" value="QMW06880.1"/>
    <property type="molecule type" value="Genomic_DNA"/>
</dbReference>
<proteinExistence type="predicted"/>